<evidence type="ECO:0000313" key="1">
    <source>
        <dbReference type="EMBL" id="KAK2097581.1"/>
    </source>
</evidence>
<organism evidence="1 2">
    <name type="scientific">Saguinus oedipus</name>
    <name type="common">Cotton-top tamarin</name>
    <name type="synonym">Oedipomidas oedipus</name>
    <dbReference type="NCBI Taxonomy" id="9490"/>
    <lineage>
        <taxon>Eukaryota</taxon>
        <taxon>Metazoa</taxon>
        <taxon>Chordata</taxon>
        <taxon>Craniata</taxon>
        <taxon>Vertebrata</taxon>
        <taxon>Euteleostomi</taxon>
        <taxon>Mammalia</taxon>
        <taxon>Eutheria</taxon>
        <taxon>Euarchontoglires</taxon>
        <taxon>Primates</taxon>
        <taxon>Haplorrhini</taxon>
        <taxon>Platyrrhini</taxon>
        <taxon>Cebidae</taxon>
        <taxon>Callitrichinae</taxon>
        <taxon>Saguinus</taxon>
    </lineage>
</organism>
<reference evidence="1 2" key="1">
    <citation type="submission" date="2023-05" db="EMBL/GenBank/DDBJ databases">
        <title>B98-5 Cell Line De Novo Hybrid Assembly: An Optical Mapping Approach.</title>
        <authorList>
            <person name="Kananen K."/>
            <person name="Auerbach J.A."/>
            <person name="Kautto E."/>
            <person name="Blachly J.S."/>
        </authorList>
    </citation>
    <scope>NUCLEOTIDE SEQUENCE [LARGE SCALE GENOMIC DNA]</scope>
    <source>
        <strain evidence="1">B95-8</strain>
        <tissue evidence="1">Cell line</tissue>
    </source>
</reference>
<keyword evidence="2" id="KW-1185">Reference proteome</keyword>
<accession>A0ABQ9UL47</accession>
<sequence length="307" mass="33564">MESGGGVGSWKHQGAPAGPLLAPGDREECVVLRACADQRTVEVEVLFWGGRQPFQPLGCLTLQAANYSLLLAVHGCQGHLLSHVESRIAAVGSQVQARLEEKVRGFGASVRRLQHLVQLGGTLNGLGGSLLQLSQAGLEAVQTSGRAVTTLWGHSQARQALMQHLPLYLDQLQVGLKQLRNELECEWPLATLKDAYLEVTLRPLEEVWQKRAEEAMWWLQTWVPGMPGNGGPRPIRLAMGAVKGALELVSESKDGSWLAVEDDRDSAHCPLPLQVAHQMLSWAEATFSRALKRLCKPLLDLYDLAAR</sequence>
<dbReference type="PANTHER" id="PTHR37860">
    <property type="entry name" value="AGAP008810-PA"/>
    <property type="match status" value="1"/>
</dbReference>
<name>A0ABQ9UL47_SAGOE</name>
<protein>
    <submittedName>
        <fullName evidence="1">Uncharacterized protein</fullName>
    </submittedName>
</protein>
<dbReference type="Proteomes" id="UP001266305">
    <property type="component" value="Unassembled WGS sequence"/>
</dbReference>
<dbReference type="PANTHER" id="PTHR37860:SF2">
    <property type="entry name" value="VITELLOGENIN DOMAIN-CONTAINING PROTEIN"/>
    <property type="match status" value="1"/>
</dbReference>
<gene>
    <name evidence="1" type="ORF">P7K49_023032</name>
</gene>
<proteinExistence type="predicted"/>
<comment type="caution">
    <text evidence="1">The sequence shown here is derived from an EMBL/GenBank/DDBJ whole genome shotgun (WGS) entry which is preliminary data.</text>
</comment>
<evidence type="ECO:0000313" key="2">
    <source>
        <dbReference type="Proteomes" id="UP001266305"/>
    </source>
</evidence>
<dbReference type="EMBL" id="JASSZA010000011">
    <property type="protein sequence ID" value="KAK2097581.1"/>
    <property type="molecule type" value="Genomic_DNA"/>
</dbReference>